<dbReference type="EMBL" id="CAJOBA010033792">
    <property type="protein sequence ID" value="CAF3971543.1"/>
    <property type="molecule type" value="Genomic_DNA"/>
</dbReference>
<protein>
    <recommendedName>
        <fullName evidence="3">Jumonji domain-containing protein 4</fullName>
    </recommendedName>
</protein>
<dbReference type="EMBL" id="CAJOBC010000145">
    <property type="protein sequence ID" value="CAF3545148.1"/>
    <property type="molecule type" value="Genomic_DNA"/>
</dbReference>
<comment type="caution">
    <text evidence="5">The sequence shown here is derived from an EMBL/GenBank/DDBJ whole genome shotgun (WGS) entry which is preliminary data.</text>
</comment>
<dbReference type="AlphaFoldDB" id="A0A813Q9P4"/>
<dbReference type="InterPro" id="IPR050910">
    <property type="entry name" value="JMJD6_ArgDemeth/LysHydrox"/>
</dbReference>
<dbReference type="Pfam" id="PF13621">
    <property type="entry name" value="Cupin_8"/>
    <property type="match status" value="1"/>
</dbReference>
<dbReference type="PANTHER" id="PTHR12480:SF6">
    <property type="entry name" value="2-OXOGLUTARATE AND IRON-DEPENDENT OXYGENASE JMJD4"/>
    <property type="match status" value="1"/>
</dbReference>
<proteinExistence type="inferred from homology"/>
<gene>
    <name evidence="5" type="ORF">GPM918_LOCUS1547</name>
    <name evidence="6" type="ORF">OVA965_LOCUS22037</name>
    <name evidence="7" type="ORF">SRO942_LOCUS1547</name>
    <name evidence="8" type="ORF">TMI583_LOCUS22749</name>
</gene>
<evidence type="ECO:0000256" key="3">
    <source>
        <dbReference type="ARBA" id="ARBA00082904"/>
    </source>
</evidence>
<evidence type="ECO:0000256" key="2">
    <source>
        <dbReference type="ARBA" id="ARBA00047762"/>
    </source>
</evidence>
<organism evidence="5 9">
    <name type="scientific">Didymodactylos carnosus</name>
    <dbReference type="NCBI Taxonomy" id="1234261"/>
    <lineage>
        <taxon>Eukaryota</taxon>
        <taxon>Metazoa</taxon>
        <taxon>Spiralia</taxon>
        <taxon>Gnathifera</taxon>
        <taxon>Rotifera</taxon>
        <taxon>Eurotatoria</taxon>
        <taxon>Bdelloidea</taxon>
        <taxon>Philodinida</taxon>
        <taxon>Philodinidae</taxon>
        <taxon>Didymodactylos</taxon>
    </lineage>
</organism>
<dbReference type="Proteomes" id="UP000682733">
    <property type="component" value="Unassembled WGS sequence"/>
</dbReference>
<dbReference type="Proteomes" id="UP000677228">
    <property type="component" value="Unassembled WGS sequence"/>
</dbReference>
<accession>A0A813Q9P4</accession>
<comment type="catalytic activity">
    <reaction evidence="2">
        <text>L-lysyl-[protein] + 2-oxoglutarate + O2 = 4-hydroxy-L-lysyl-[protein] + succinate + CO2</text>
        <dbReference type="Rhea" id="RHEA:57156"/>
        <dbReference type="Rhea" id="RHEA-COMP:9752"/>
        <dbReference type="Rhea" id="RHEA-COMP:15084"/>
        <dbReference type="ChEBI" id="CHEBI:15379"/>
        <dbReference type="ChEBI" id="CHEBI:16526"/>
        <dbReference type="ChEBI" id="CHEBI:16810"/>
        <dbReference type="ChEBI" id="CHEBI:29969"/>
        <dbReference type="ChEBI" id="CHEBI:30031"/>
        <dbReference type="ChEBI" id="CHEBI:141495"/>
    </reaction>
</comment>
<reference evidence="5" key="1">
    <citation type="submission" date="2021-02" db="EMBL/GenBank/DDBJ databases">
        <authorList>
            <person name="Nowell W R."/>
        </authorList>
    </citation>
    <scope>NUCLEOTIDE SEQUENCE</scope>
</reference>
<dbReference type="SMART" id="SM00558">
    <property type="entry name" value="JmjC"/>
    <property type="match status" value="1"/>
</dbReference>
<name>A0A813Q9P4_9BILA</name>
<dbReference type="SUPFAM" id="SSF51197">
    <property type="entry name" value="Clavaminate synthase-like"/>
    <property type="match status" value="1"/>
</dbReference>
<comment type="similarity">
    <text evidence="1">Belongs to the JMJD6 family.</text>
</comment>
<evidence type="ECO:0000313" key="5">
    <source>
        <dbReference type="EMBL" id="CAF0763992.1"/>
    </source>
</evidence>
<evidence type="ECO:0000256" key="1">
    <source>
        <dbReference type="ARBA" id="ARBA00038068"/>
    </source>
</evidence>
<dbReference type="GO" id="GO:0005737">
    <property type="term" value="C:cytoplasm"/>
    <property type="evidence" value="ECO:0007669"/>
    <property type="project" value="TreeGrafter"/>
</dbReference>
<dbReference type="Proteomes" id="UP000663829">
    <property type="component" value="Unassembled WGS sequence"/>
</dbReference>
<evidence type="ECO:0000313" key="9">
    <source>
        <dbReference type="Proteomes" id="UP000663829"/>
    </source>
</evidence>
<dbReference type="GO" id="GO:0043565">
    <property type="term" value="F:sequence-specific DNA binding"/>
    <property type="evidence" value="ECO:0007669"/>
    <property type="project" value="TreeGrafter"/>
</dbReference>
<feature type="domain" description="JmjC" evidence="4">
    <location>
        <begin position="130"/>
        <end position="296"/>
    </location>
</feature>
<dbReference type="OrthoDB" id="203487at2759"/>
<dbReference type="Proteomes" id="UP000681722">
    <property type="component" value="Unassembled WGS sequence"/>
</dbReference>
<dbReference type="GO" id="GO:0005634">
    <property type="term" value="C:nucleus"/>
    <property type="evidence" value="ECO:0007669"/>
    <property type="project" value="TreeGrafter"/>
</dbReference>
<dbReference type="EMBL" id="CAJNOK010012270">
    <property type="protein sequence ID" value="CAF1159918.1"/>
    <property type="molecule type" value="Genomic_DNA"/>
</dbReference>
<dbReference type="InterPro" id="IPR041667">
    <property type="entry name" value="Cupin_8"/>
</dbReference>
<dbReference type="GO" id="GO:0045905">
    <property type="term" value="P:positive regulation of translational termination"/>
    <property type="evidence" value="ECO:0007669"/>
    <property type="project" value="TreeGrafter"/>
</dbReference>
<dbReference type="InterPro" id="IPR003347">
    <property type="entry name" value="JmjC_dom"/>
</dbReference>
<sequence length="410" mass="49079">MNLSQPFLEQLFYKDWTTIPENIAVDIIQYDECPTYEQFVEECLIGNRPALFKKTCHLMDKWSCMTEWLNESKTEPNFDKLVENYGQLDVPVTHCSSDAEYGEERKSTMVFSDYVEYWRKNNQNTVLYCKDWHLINEIEKMNKPLFYEWPVYFRSDWLNETCLVDSKDDFRFVYMGPNTTSTKLHMDVLGSYSWSANICGKKRWRFLRPGNEMCLVDRRKIMTNSIDEAKARGIDIYPELDRLNVIEIYQEAGEIIFVPSEWYHEVDNIGNTISINHNWYNGFNILRIWTHLSRIVDQIEIKIADCRSTLDNWYEHCQLILLSNEGMNFGTFYELLYKIGKRRIETLSTQKREELIGNREHCLFDIWIIEKVVQLMLKNSAFLHAFDFDTFKCRPKRFLNEIRTYLQQET</sequence>
<dbReference type="PANTHER" id="PTHR12480">
    <property type="entry name" value="ARGININE DEMETHYLASE AND LYSYL-HYDROXYLASE JMJD"/>
    <property type="match status" value="1"/>
</dbReference>
<dbReference type="EMBL" id="CAJNOQ010000145">
    <property type="protein sequence ID" value="CAF0763992.1"/>
    <property type="molecule type" value="Genomic_DNA"/>
</dbReference>
<evidence type="ECO:0000313" key="8">
    <source>
        <dbReference type="EMBL" id="CAF3971543.1"/>
    </source>
</evidence>
<dbReference type="GO" id="GO:0016706">
    <property type="term" value="F:2-oxoglutarate-dependent dioxygenase activity"/>
    <property type="evidence" value="ECO:0007669"/>
    <property type="project" value="TreeGrafter"/>
</dbReference>
<evidence type="ECO:0000313" key="7">
    <source>
        <dbReference type="EMBL" id="CAF3545148.1"/>
    </source>
</evidence>
<evidence type="ECO:0000313" key="6">
    <source>
        <dbReference type="EMBL" id="CAF1159918.1"/>
    </source>
</evidence>
<evidence type="ECO:0000259" key="4">
    <source>
        <dbReference type="PROSITE" id="PS51184"/>
    </source>
</evidence>
<dbReference type="PROSITE" id="PS51184">
    <property type="entry name" value="JMJC"/>
    <property type="match status" value="1"/>
</dbReference>
<dbReference type="Gene3D" id="2.60.120.650">
    <property type="entry name" value="Cupin"/>
    <property type="match status" value="1"/>
</dbReference>
<keyword evidence="9" id="KW-1185">Reference proteome</keyword>